<protein>
    <submittedName>
        <fullName evidence="1">Uncharacterized protein</fullName>
    </submittedName>
</protein>
<gene>
    <name evidence="1" type="ORF">PEX2_044170</name>
</gene>
<dbReference type="Proteomes" id="UP000030143">
    <property type="component" value="Unassembled WGS sequence"/>
</dbReference>
<proteinExistence type="predicted"/>
<evidence type="ECO:0000313" key="2">
    <source>
        <dbReference type="Proteomes" id="UP000030143"/>
    </source>
</evidence>
<accession>A0A0A2IT04</accession>
<organism evidence="1 2">
    <name type="scientific">Penicillium expansum</name>
    <name type="common">Blue mold rot fungus</name>
    <dbReference type="NCBI Taxonomy" id="27334"/>
    <lineage>
        <taxon>Eukaryota</taxon>
        <taxon>Fungi</taxon>
        <taxon>Dikarya</taxon>
        <taxon>Ascomycota</taxon>
        <taxon>Pezizomycotina</taxon>
        <taxon>Eurotiomycetes</taxon>
        <taxon>Eurotiomycetidae</taxon>
        <taxon>Eurotiales</taxon>
        <taxon>Aspergillaceae</taxon>
        <taxon>Penicillium</taxon>
    </lineage>
</organism>
<dbReference type="PhylomeDB" id="A0A0A2IT04"/>
<comment type="caution">
    <text evidence="1">The sequence shown here is derived from an EMBL/GenBank/DDBJ whole genome shotgun (WGS) entry which is preliminary data.</text>
</comment>
<keyword evidence="2" id="KW-1185">Reference proteome</keyword>
<dbReference type="RefSeq" id="XP_016603394.1">
    <property type="nucleotide sequence ID" value="XM_016741692.1"/>
</dbReference>
<reference evidence="1 2" key="1">
    <citation type="journal article" date="2015" name="Mol. Plant Microbe Interact.">
        <title>Genome, transcriptome, and functional analyses of Penicillium expansum provide new insights into secondary metabolism and pathogenicity.</title>
        <authorList>
            <person name="Ballester A.R."/>
            <person name="Marcet-Houben M."/>
            <person name="Levin E."/>
            <person name="Sela N."/>
            <person name="Selma-Lazaro C."/>
            <person name="Carmona L."/>
            <person name="Wisniewski M."/>
            <person name="Droby S."/>
            <person name="Gonzalez-Candelas L."/>
            <person name="Gabaldon T."/>
        </authorList>
    </citation>
    <scope>NUCLEOTIDE SEQUENCE [LARGE SCALE GENOMIC DNA]</scope>
    <source>
        <strain evidence="1 2">MD-8</strain>
    </source>
</reference>
<dbReference type="OrthoDB" id="4300163at2759"/>
<name>A0A0A2IT04_PENEN</name>
<dbReference type="HOGENOM" id="CLU_2085581_0_0_1"/>
<evidence type="ECO:0000313" key="1">
    <source>
        <dbReference type="EMBL" id="KGO62894.1"/>
    </source>
</evidence>
<dbReference type="VEuPathDB" id="FungiDB:PEXP_062060"/>
<dbReference type="AlphaFoldDB" id="A0A0A2IT04"/>
<dbReference type="EMBL" id="JQFZ01000018">
    <property type="protein sequence ID" value="KGO62894.1"/>
    <property type="molecule type" value="Genomic_DNA"/>
</dbReference>
<sequence>MSTLPFSKLLPMIPMLSSEGDFLLWSQSLKRALNSTNPRYWANRVDGPLSAFRNTERSPINHDILALIGARVDKELQSLIATAENPRLAFELLKNHFADTEPSKSQTSLTVDQPKEQ</sequence>
<dbReference type="GeneID" id="27677111"/>